<keyword evidence="5" id="KW-1015">Disulfide bond</keyword>
<reference evidence="8 9" key="1">
    <citation type="submission" date="2020-07" db="EMBL/GenBank/DDBJ databases">
        <title>Transfer of Campylobacter canadensis to the novel genus Avispirillum gen. nov., that also includes two novel species recovered from migratory waterfowl: Avispirillum anseris sp. nov. and Avispirillum brantae sp. nov.</title>
        <authorList>
            <person name="Miller W.G."/>
            <person name="Chapman M.H."/>
            <person name="Yee E."/>
            <person name="Inglis G.D."/>
        </authorList>
    </citation>
    <scope>NUCLEOTIDE SEQUENCE [LARGE SCALE GENOMIC DNA]</scope>
    <source>
        <strain evidence="8 9">L283</strain>
    </source>
</reference>
<evidence type="ECO:0000313" key="8">
    <source>
        <dbReference type="EMBL" id="MBZ7987226.1"/>
    </source>
</evidence>
<evidence type="ECO:0000256" key="6">
    <source>
        <dbReference type="ARBA" id="ARBA00034078"/>
    </source>
</evidence>
<name>A0ABS7WR27_9BACT</name>
<protein>
    <submittedName>
        <fullName evidence="8">Rieske 2Fe-2S domain-containing protein</fullName>
    </submittedName>
</protein>
<comment type="caution">
    <text evidence="8">The sequence shown here is derived from an EMBL/GenBank/DDBJ whole genome shotgun (WGS) entry which is preliminary data.</text>
</comment>
<dbReference type="EMBL" id="JACGBB010000006">
    <property type="protein sequence ID" value="MBZ7987226.1"/>
    <property type="molecule type" value="Genomic_DNA"/>
</dbReference>
<dbReference type="SUPFAM" id="SSF50022">
    <property type="entry name" value="ISP domain"/>
    <property type="match status" value="1"/>
</dbReference>
<sequence length="156" mass="16774">MGFALGATAAVGGVFTLVGMKKTWDPLPSVKAAGFTTVDLSVLSEGELRTVEWRKKPIFILKKTEQMGQSPTDIVADGSRYTVVIGLCTHLGCIPAFHKDEQKFVCACHGGQFDINGKNISGPPPRPLEIPPFAVDGTKLVLGEEGPEYKKMIEKA</sequence>
<dbReference type="PANTHER" id="PTHR10134">
    <property type="entry name" value="CYTOCHROME B-C1 COMPLEX SUBUNIT RIESKE, MITOCHONDRIAL"/>
    <property type="match status" value="1"/>
</dbReference>
<feature type="domain" description="Rieske" evidence="7">
    <location>
        <begin position="48"/>
        <end position="142"/>
    </location>
</feature>
<evidence type="ECO:0000256" key="4">
    <source>
        <dbReference type="ARBA" id="ARBA00023014"/>
    </source>
</evidence>
<gene>
    <name evidence="8" type="ORF">AVCANL283_03745</name>
</gene>
<dbReference type="InterPro" id="IPR036922">
    <property type="entry name" value="Rieske_2Fe-2S_sf"/>
</dbReference>
<dbReference type="PROSITE" id="PS51296">
    <property type="entry name" value="RIESKE"/>
    <property type="match status" value="1"/>
</dbReference>
<organism evidence="8 9">
    <name type="scientific">Campylobacter canadensis</name>
    <dbReference type="NCBI Taxonomy" id="449520"/>
    <lineage>
        <taxon>Bacteria</taxon>
        <taxon>Pseudomonadati</taxon>
        <taxon>Campylobacterota</taxon>
        <taxon>Epsilonproteobacteria</taxon>
        <taxon>Campylobacterales</taxon>
        <taxon>Campylobacteraceae</taxon>
        <taxon>Campylobacter</taxon>
    </lineage>
</organism>
<keyword evidence="3" id="KW-0408">Iron</keyword>
<keyword evidence="9" id="KW-1185">Reference proteome</keyword>
<evidence type="ECO:0000256" key="3">
    <source>
        <dbReference type="ARBA" id="ARBA00023004"/>
    </source>
</evidence>
<keyword evidence="4" id="KW-0411">Iron-sulfur</keyword>
<dbReference type="InterPro" id="IPR014349">
    <property type="entry name" value="Rieske_Fe-S_prot"/>
</dbReference>
<keyword evidence="1" id="KW-0001">2Fe-2S</keyword>
<proteinExistence type="predicted"/>
<evidence type="ECO:0000256" key="5">
    <source>
        <dbReference type="ARBA" id="ARBA00023157"/>
    </source>
</evidence>
<accession>A0ABS7WR27</accession>
<evidence type="ECO:0000259" key="7">
    <source>
        <dbReference type="PROSITE" id="PS51296"/>
    </source>
</evidence>
<comment type="cofactor">
    <cofactor evidence="6">
        <name>[2Fe-2S] cluster</name>
        <dbReference type="ChEBI" id="CHEBI:190135"/>
    </cofactor>
</comment>
<dbReference type="InterPro" id="IPR017941">
    <property type="entry name" value="Rieske_2Fe-2S"/>
</dbReference>
<dbReference type="Pfam" id="PF00355">
    <property type="entry name" value="Rieske"/>
    <property type="match status" value="1"/>
</dbReference>
<evidence type="ECO:0000313" key="9">
    <source>
        <dbReference type="Proteomes" id="UP000786183"/>
    </source>
</evidence>
<evidence type="ECO:0000256" key="2">
    <source>
        <dbReference type="ARBA" id="ARBA00022723"/>
    </source>
</evidence>
<keyword evidence="2" id="KW-0479">Metal-binding</keyword>
<dbReference type="Proteomes" id="UP000786183">
    <property type="component" value="Unassembled WGS sequence"/>
</dbReference>
<dbReference type="PRINTS" id="PR00162">
    <property type="entry name" value="RIESKE"/>
</dbReference>
<evidence type="ECO:0000256" key="1">
    <source>
        <dbReference type="ARBA" id="ARBA00022714"/>
    </source>
</evidence>
<dbReference type="InterPro" id="IPR005805">
    <property type="entry name" value="Rieske_Fe-S_prot_C"/>
</dbReference>
<dbReference type="Gene3D" id="2.102.10.10">
    <property type="entry name" value="Rieske [2Fe-2S] iron-sulphur domain"/>
    <property type="match status" value="1"/>
</dbReference>